<accession>A0AA85GHH3</accession>
<dbReference type="WBParaSite" id="SRDH1_98500.1">
    <property type="protein sequence ID" value="SRDH1_98500.1"/>
    <property type="gene ID" value="SRDH1_98500"/>
</dbReference>
<dbReference type="Proteomes" id="UP000050792">
    <property type="component" value="Unassembled WGS sequence"/>
</dbReference>
<protein>
    <submittedName>
        <fullName evidence="2">Uncharacterized protein</fullName>
    </submittedName>
</protein>
<organism evidence="1 2">
    <name type="scientific">Schistosoma rodhaini</name>
    <dbReference type="NCBI Taxonomy" id="6188"/>
    <lineage>
        <taxon>Eukaryota</taxon>
        <taxon>Metazoa</taxon>
        <taxon>Spiralia</taxon>
        <taxon>Lophotrochozoa</taxon>
        <taxon>Platyhelminthes</taxon>
        <taxon>Trematoda</taxon>
        <taxon>Digenea</taxon>
        <taxon>Strigeidida</taxon>
        <taxon>Schistosomatoidea</taxon>
        <taxon>Schistosomatidae</taxon>
        <taxon>Schistosoma</taxon>
    </lineage>
</organism>
<name>A0AA85GHH3_9TREM</name>
<proteinExistence type="predicted"/>
<reference evidence="1" key="1">
    <citation type="submission" date="2022-06" db="EMBL/GenBank/DDBJ databases">
        <authorList>
            <person name="Berger JAMES D."/>
            <person name="Berger JAMES D."/>
        </authorList>
    </citation>
    <scope>NUCLEOTIDE SEQUENCE [LARGE SCALE GENOMIC DNA]</scope>
</reference>
<sequence>MKKISDAADGIKKPDKLDPMNHPHIIDELAEWTINLDSKLSADNSYSVAVDLLRCRNISLSSVHPSSHNLSLDDKLSANQESDPSSISNINYLLYNAWRKFSEVLTFWFPPSQVLITYTHLRENNCPWQLGYLSSESVQGQALCLVATHWLELMELPNRFQSSNYLSLNDLKQSNDITPLELIETPTISFTYEESDVNQTVTNHSTRITRKWYLSYVDPCPQWRIVTFLSYKSSETFEHDLSTNGSNSALDNLYYITAIGYSNGSIDIIDLSIDESERPNIDQNIRRSRIFIPPPFTQSIDPLGYKKPLFPVVLLSFIDVSHLLVGHFRGHVDLWHLDWKAKNFPARMMIRIYSINAYKASKPPILLSAVYDSSSSLLVLSTLSNVNVSVSKSMHKKLGLTCYYVSKKAPYLIPASSCSTFDVIPGGLMSLYNAWKDTSVHLLCSLFRRNSYLTSDNSDAITFMTLANFNTTSLPTFSSSDISDQLLLGSLHSSGSYSVWLIPSFELLLLIANPQSNPNLSLSPMNLQASNMYSKPFRITWWGRPSESDELSNQTIQLCVLHENGSIDLLDIQKCGKEFYPKLAKTLDSLKLPKYPVFAIHSILQSNPQSCLSEIVLLSSCLKEDSNSKLISSSKTIIYHHCIRCIRLKSTTYHGLFDHYLHIGKFYKALKLNKLNNKVNNEIIYKQMWIKLSLEFWKIKNFQQFIQSTLNPIYLNQPLWIIKQCLNYLPKILPSNLNYTLLLLNIQLVLNYGLNCLLSNKHLNNENNSTWYPSIHNRFITYINHIHCIETIIHNELLHHQSLSLTNKSINLYFINPNTWQPCIKSIIQSIIDFRIKSLLSITFNYIYNQQFISLNTIINYYPKLIGNYRLFIGSYLSETIDPNLYFNKIFNLQSDSNHNESESIIDLDHDHEDIIKNIQYHFTIPLYLNEEIINDPLKLIKILSNWFIERSIQIDKRSGLTNYALNFISMGLSYCEEICKVNHIDDEMETCLKALKKVRRDFIELAQIIYNKNVSPTTILQISNDSTNLIPQEYNTNNNSSHGNTNECIRAFQLNIKHFQHFNSKSILTLLLRISLNLIHSDNLHNNPLSSSSPSSTVTSEKLVSFILYQLLPHLAEKCSPSNYEELINHCLLYAANCIGLTGHLKLLESVKLGCFTDFIDYLSIDLTDSVVLNNNHSRIDDYLNILNPYQLLIGLVYVLKEYEPDHKVNQSFNQQPIQSLSTYINNVNHLIQLMLSYCQDYKMIILQFTNEINYQKLLKDIQLINQFIVSFIDFQSFIQSIENCIGSSIQLPFHSIKSFYQCSQNAKYFCYLSNSWMQIFSRLAMTYEYEDNICDESIHDHHHNKRIQRSSISESTIKKLNDTFCQFYKILLKAFHHCPCELWLEIGLQYSLFASGNELFLELSKKICLNFNESNLNLQKTIELSKYSLNSWRICLLNAIRTYVNTSIPIRSDLNMVFTDPQISSASSSHRMIDPNERLARHCLSIIDSLHHQMNWDQSFILEFHLEKCLLDASTFIGTINKLLPPSSSSSSSMVSSLNVPYKLRYLWCNDTTTTTTTTNEFNEFYNNKRIQLLIDAFYQLIELFSLNIYTTYNTTYIKNLFNSFFISSIANSFLISNEQVKICFIHSMYQYLKLNKINLPNLYLLNLIYNYLNELIELRNQLCWFECAHWAGYQSDINNSLDIPNYTTYNDNSSTHTTNKDNSSSTMEKFNKKLYTWTYLHALFNIERSNSQLCNMNTDLIQLWNIESYRLRLARYALAYCTSTKYLYDLCNFIGLCILRNEWIKFTMIMLNNNNKEKKGRKLSKNIFKQLMKFVAMETNDQLEEEEKKNHSKEIKLCLPSFYTESTDYVINEFTSSKIFDELEPINDLYYGFNEQSLWFAFLMNWSKCNQINIFENYNPNLIWCKSILEVIHYDTRLAMSYSAIGSKFCRFYSTTHSDSYMNYMDQVSSILLPFLESSNISEDLDNSPCRIILVVLCYILVSIYEYKTIEYCLPCGCFPSGKYLCSKYCSFMISEDFSQQFNRLHNELTNRLFIVLRESLIRRLIIKFPSIDSVRFHNDPNYREDTIYGLCSTHFSFGLRLCSCYNLSQMEGIFCRLEYLFRDEDWMDDKIKKMINHIIQWILTYPNGMEILLNRIDQTIYPFLIQLSQIKLLFDVLPNECDSKVFDGLQIQLHRKILDILLKLQVDDTFFNSFSYSEFLKFLHQSPELYHNNPFYNFIKSKSDADVLAKVIEQIQADDDSNEITSLQVGDIYAIFGLKVFYDLTLFESFKTMSDLFKLFEWIAPGNTANDISRFIKWLDELLYDSRFSENLSICQRRLILKSAHSFVSRLNQSTTTTTTTTTTINSEWISSNVQEMINNYMIHFNEITYLLNKILFPQENQADLNDPMNSDQTFFNQYNLPKKFYYQLMNIKPTNELAKINFIKEFISTIMNTTTNTTDTTTINTTNNNNNKDKDHISNLICFQISTKLQILGCLLPDCLKTLNIENEIWLNILQDSLSICFSSLSSIYTLNFEYFSQINFTQQQGEQQEQHQLFTNTQVEIIYPHLNDFLNLFIKNDDNDNDHNDSCYGNNHGNKFYLIDSLQLLTYFLSNKIIRRLFGKQLFKSYIIDINNDWNEIIDFNYLLLFNKIIKNLQKNFFIHSNLLIKLNELFSLSDIDNNDDDDDDDDINQFKINIKQLFEKNNDHHYRDQDQDHHHDLDHELMNIDDIDNSLIVIQENVEILRTIIELIDLIIIDDTLPDKSNFLQELWLLWYQYCEKSGLMYINNELHISKLFIYEWTTYCIPPIECIKAGLIQLSNYYHSRDPSSTSSYPMTYQATILSIGLLSSNTDVIDSTLSILLNITDESIIQFIDTSSCCYFICNHYKYWFQLISSIENSSKIYHQFFTKLFNSIIELLQFNDHHHHHQMIYYKMGFNLCLLLRNQDMWLEAARIYMIIHGMKSNQIPIQHIMKLVNELEFNQS</sequence>
<keyword evidence="1" id="KW-1185">Reference proteome</keyword>
<evidence type="ECO:0000313" key="2">
    <source>
        <dbReference type="WBParaSite" id="SRDH1_98500.1"/>
    </source>
</evidence>
<evidence type="ECO:0000313" key="1">
    <source>
        <dbReference type="Proteomes" id="UP000050792"/>
    </source>
</evidence>
<reference evidence="2" key="2">
    <citation type="submission" date="2023-11" db="UniProtKB">
        <authorList>
            <consortium name="WormBaseParasite"/>
        </authorList>
    </citation>
    <scope>IDENTIFICATION</scope>
</reference>